<dbReference type="InterPro" id="IPR013324">
    <property type="entry name" value="RNA_pol_sigma_r3/r4-like"/>
</dbReference>
<keyword evidence="3" id="KW-0731">Sigma factor</keyword>
<dbReference type="SUPFAM" id="SSF88946">
    <property type="entry name" value="Sigma2 domain of RNA polymerase sigma factors"/>
    <property type="match status" value="1"/>
</dbReference>
<dbReference type="InterPro" id="IPR039425">
    <property type="entry name" value="RNA_pol_sigma-70-like"/>
</dbReference>
<evidence type="ECO:0000313" key="8">
    <source>
        <dbReference type="EMBL" id="RXH57897.1"/>
    </source>
</evidence>
<reference evidence="9" key="2">
    <citation type="submission" date="2019-02" db="EMBL/GenBank/DDBJ databases">
        <title>Granulicella sibirica sp. nov., a psychrotolerant acidobacterium isolated from an organic soil layer in forested tundra, West Siberia.</title>
        <authorList>
            <person name="Oshkin I.Y."/>
            <person name="Kulichevskaya I.S."/>
            <person name="Rijpstra W.I.C."/>
            <person name="Sinninghe Damste J.S."/>
            <person name="Rakitin A.L."/>
            <person name="Ravin N.V."/>
            <person name="Dedysh S.N."/>
        </authorList>
    </citation>
    <scope>NUCLEOTIDE SEQUENCE [LARGE SCALE GENOMIC DNA]</scope>
    <source>
        <strain evidence="9">AF10</strain>
    </source>
</reference>
<proteinExistence type="inferred from homology"/>
<dbReference type="InterPro" id="IPR014284">
    <property type="entry name" value="RNA_pol_sigma-70_dom"/>
</dbReference>
<keyword evidence="2" id="KW-0805">Transcription regulation</keyword>
<comment type="caution">
    <text evidence="8">The sequence shown here is derived from an EMBL/GenBank/DDBJ whole genome shotgun (WGS) entry which is preliminary data.</text>
</comment>
<comment type="similarity">
    <text evidence="1">Belongs to the sigma-70 factor family. ECF subfamily.</text>
</comment>
<dbReference type="CDD" id="cd06171">
    <property type="entry name" value="Sigma70_r4"/>
    <property type="match status" value="1"/>
</dbReference>
<dbReference type="AlphaFoldDB" id="A0A4Q0T3N5"/>
<dbReference type="PANTHER" id="PTHR43133">
    <property type="entry name" value="RNA POLYMERASE ECF-TYPE SIGMA FACTO"/>
    <property type="match status" value="1"/>
</dbReference>
<evidence type="ECO:0000256" key="3">
    <source>
        <dbReference type="ARBA" id="ARBA00023082"/>
    </source>
</evidence>
<dbReference type="Proteomes" id="UP000289437">
    <property type="component" value="Unassembled WGS sequence"/>
</dbReference>
<dbReference type="EMBL" id="RDSM01000001">
    <property type="protein sequence ID" value="RXH57897.1"/>
    <property type="molecule type" value="Genomic_DNA"/>
</dbReference>
<dbReference type="Gene3D" id="1.10.1740.10">
    <property type="match status" value="1"/>
</dbReference>
<dbReference type="Pfam" id="PF04542">
    <property type="entry name" value="Sigma70_r2"/>
    <property type="match status" value="1"/>
</dbReference>
<evidence type="ECO:0000256" key="2">
    <source>
        <dbReference type="ARBA" id="ARBA00023015"/>
    </source>
</evidence>
<dbReference type="SUPFAM" id="SSF88659">
    <property type="entry name" value="Sigma3 and sigma4 domains of RNA polymerase sigma factors"/>
    <property type="match status" value="1"/>
</dbReference>
<dbReference type="InterPro" id="IPR013325">
    <property type="entry name" value="RNA_pol_sigma_r2"/>
</dbReference>
<evidence type="ECO:0000256" key="4">
    <source>
        <dbReference type="ARBA" id="ARBA00023125"/>
    </source>
</evidence>
<dbReference type="GO" id="GO:0003677">
    <property type="term" value="F:DNA binding"/>
    <property type="evidence" value="ECO:0007669"/>
    <property type="project" value="UniProtKB-KW"/>
</dbReference>
<organism evidence="8 9">
    <name type="scientific">Granulicella sibirica</name>
    <dbReference type="NCBI Taxonomy" id="2479048"/>
    <lineage>
        <taxon>Bacteria</taxon>
        <taxon>Pseudomonadati</taxon>
        <taxon>Acidobacteriota</taxon>
        <taxon>Terriglobia</taxon>
        <taxon>Terriglobales</taxon>
        <taxon>Acidobacteriaceae</taxon>
        <taxon>Granulicella</taxon>
    </lineage>
</organism>
<feature type="domain" description="RNA polymerase sigma factor 70 region 4 type 2" evidence="7">
    <location>
        <begin position="96"/>
        <end position="148"/>
    </location>
</feature>
<evidence type="ECO:0000313" key="9">
    <source>
        <dbReference type="Proteomes" id="UP000289437"/>
    </source>
</evidence>
<dbReference type="PANTHER" id="PTHR43133:SF8">
    <property type="entry name" value="RNA POLYMERASE SIGMA FACTOR HI_1459-RELATED"/>
    <property type="match status" value="1"/>
</dbReference>
<keyword evidence="4" id="KW-0238">DNA-binding</keyword>
<name>A0A4Q0T3N5_9BACT</name>
<accession>A0A4Q0T3N5</accession>
<evidence type="ECO:0000256" key="1">
    <source>
        <dbReference type="ARBA" id="ARBA00010641"/>
    </source>
</evidence>
<sequence length="167" mass="19154">MDRHGRFLYRVAFGLLRNAQDAEDAVQEALLKLFRGDAWKEIEDERAFLARVVWRVGLDRLEGRNKRAGDGDVTEMEVADLRETPEEQVVGDGERDLLRRLIDGLPEELRRPLVLSAIEEMTSREVAEAMGIPEGTVRGRVMRARAELKRRFEAVGRVRVMDGVVRR</sequence>
<evidence type="ECO:0000256" key="5">
    <source>
        <dbReference type="ARBA" id="ARBA00023163"/>
    </source>
</evidence>
<dbReference type="Pfam" id="PF08281">
    <property type="entry name" value="Sigma70_r4_2"/>
    <property type="match status" value="1"/>
</dbReference>
<gene>
    <name evidence="8" type="ORF">GRAN_1207</name>
</gene>
<dbReference type="InterPro" id="IPR007627">
    <property type="entry name" value="RNA_pol_sigma70_r2"/>
</dbReference>
<dbReference type="GO" id="GO:0006352">
    <property type="term" value="P:DNA-templated transcription initiation"/>
    <property type="evidence" value="ECO:0007669"/>
    <property type="project" value="InterPro"/>
</dbReference>
<keyword evidence="5" id="KW-0804">Transcription</keyword>
<evidence type="ECO:0000259" key="7">
    <source>
        <dbReference type="Pfam" id="PF08281"/>
    </source>
</evidence>
<feature type="domain" description="RNA polymerase sigma-70 region 2" evidence="6">
    <location>
        <begin position="2"/>
        <end position="65"/>
    </location>
</feature>
<reference evidence="8 9" key="1">
    <citation type="submission" date="2018-11" db="EMBL/GenBank/DDBJ databases">
        <authorList>
            <person name="Mardanov A.V."/>
            <person name="Ravin N.V."/>
            <person name="Dedysh S.N."/>
        </authorList>
    </citation>
    <scope>NUCLEOTIDE SEQUENCE [LARGE SCALE GENOMIC DNA]</scope>
    <source>
        <strain evidence="8 9">AF10</strain>
    </source>
</reference>
<dbReference type="InterPro" id="IPR036388">
    <property type="entry name" value="WH-like_DNA-bd_sf"/>
</dbReference>
<evidence type="ECO:0000259" key="6">
    <source>
        <dbReference type="Pfam" id="PF04542"/>
    </source>
</evidence>
<dbReference type="InterPro" id="IPR013249">
    <property type="entry name" value="RNA_pol_sigma70_r4_t2"/>
</dbReference>
<dbReference type="Gene3D" id="1.10.10.10">
    <property type="entry name" value="Winged helix-like DNA-binding domain superfamily/Winged helix DNA-binding domain"/>
    <property type="match status" value="1"/>
</dbReference>
<dbReference type="GO" id="GO:0016987">
    <property type="term" value="F:sigma factor activity"/>
    <property type="evidence" value="ECO:0007669"/>
    <property type="project" value="UniProtKB-KW"/>
</dbReference>
<protein>
    <submittedName>
        <fullName evidence="8">RNA polymerase sigma-54 factor RpoN</fullName>
    </submittedName>
</protein>
<keyword evidence="9" id="KW-1185">Reference proteome</keyword>
<dbReference type="NCBIfam" id="TIGR02937">
    <property type="entry name" value="sigma70-ECF"/>
    <property type="match status" value="1"/>
</dbReference>